<dbReference type="Gene3D" id="3.40.50.2300">
    <property type="match status" value="1"/>
</dbReference>
<reference evidence="4" key="1">
    <citation type="journal article" date="2021" name="Front. Microbiol.">
        <title>Comprehensive Comparative Genomics and Phenotyping of Methylobacterium Species.</title>
        <authorList>
            <person name="Alessa O."/>
            <person name="Ogura Y."/>
            <person name="Fujitani Y."/>
            <person name="Takami H."/>
            <person name="Hayashi T."/>
            <person name="Sahin N."/>
            <person name="Tani A."/>
        </authorList>
    </citation>
    <scope>NUCLEOTIDE SEQUENCE</scope>
    <source>
        <strain evidence="4">NBRC 15689</strain>
    </source>
</reference>
<keyword evidence="1 2" id="KW-0597">Phosphoprotein</keyword>
<gene>
    <name evidence="4" type="primary">rcsC_6</name>
    <name evidence="4" type="ORF">LKMONMHP_0838</name>
</gene>
<dbReference type="SMART" id="SM00448">
    <property type="entry name" value="REC"/>
    <property type="match status" value="1"/>
</dbReference>
<evidence type="ECO:0000256" key="1">
    <source>
        <dbReference type="ARBA" id="ARBA00022553"/>
    </source>
</evidence>
<dbReference type="GO" id="GO:0016301">
    <property type="term" value="F:kinase activity"/>
    <property type="evidence" value="ECO:0007669"/>
    <property type="project" value="UniProtKB-KW"/>
</dbReference>
<dbReference type="SUPFAM" id="SSF52172">
    <property type="entry name" value="CheY-like"/>
    <property type="match status" value="1"/>
</dbReference>
<dbReference type="PANTHER" id="PTHR44591:SF21">
    <property type="entry name" value="TWO-COMPONENT RESPONSE REGULATOR"/>
    <property type="match status" value="1"/>
</dbReference>
<accession>A0ABQ4T4V2</accession>
<dbReference type="EMBL" id="BPQV01000002">
    <property type="protein sequence ID" value="GJE25994.1"/>
    <property type="molecule type" value="Genomic_DNA"/>
</dbReference>
<dbReference type="InterPro" id="IPR050595">
    <property type="entry name" value="Bact_response_regulator"/>
</dbReference>
<keyword evidence="4" id="KW-0418">Kinase</keyword>
<organism evidence="4 5">
    <name type="scientific">Methylobacterium organophilum</name>
    <dbReference type="NCBI Taxonomy" id="410"/>
    <lineage>
        <taxon>Bacteria</taxon>
        <taxon>Pseudomonadati</taxon>
        <taxon>Pseudomonadota</taxon>
        <taxon>Alphaproteobacteria</taxon>
        <taxon>Hyphomicrobiales</taxon>
        <taxon>Methylobacteriaceae</taxon>
        <taxon>Methylobacterium</taxon>
    </lineage>
</organism>
<dbReference type="Pfam" id="PF00072">
    <property type="entry name" value="Response_reg"/>
    <property type="match status" value="1"/>
</dbReference>
<proteinExistence type="predicted"/>
<dbReference type="InterPro" id="IPR011006">
    <property type="entry name" value="CheY-like_superfamily"/>
</dbReference>
<reference evidence="4" key="2">
    <citation type="submission" date="2021-08" db="EMBL/GenBank/DDBJ databases">
        <authorList>
            <person name="Tani A."/>
            <person name="Ola A."/>
            <person name="Ogura Y."/>
            <person name="Katsura K."/>
            <person name="Hayashi T."/>
        </authorList>
    </citation>
    <scope>NUCLEOTIDE SEQUENCE</scope>
    <source>
        <strain evidence="4">NBRC 15689</strain>
    </source>
</reference>
<keyword evidence="5" id="KW-1185">Reference proteome</keyword>
<keyword evidence="4" id="KW-0808">Transferase</keyword>
<dbReference type="Proteomes" id="UP001055156">
    <property type="component" value="Unassembled WGS sequence"/>
</dbReference>
<dbReference type="InterPro" id="IPR001789">
    <property type="entry name" value="Sig_transdc_resp-reg_receiver"/>
</dbReference>
<evidence type="ECO:0000256" key="2">
    <source>
        <dbReference type="PROSITE-ProRule" id="PRU00169"/>
    </source>
</evidence>
<feature type="modified residue" description="4-aspartylphosphate" evidence="2">
    <location>
        <position position="71"/>
    </location>
</feature>
<evidence type="ECO:0000313" key="4">
    <source>
        <dbReference type="EMBL" id="GJE25994.1"/>
    </source>
</evidence>
<comment type="caution">
    <text evidence="4">The sequence shown here is derived from an EMBL/GenBank/DDBJ whole genome shotgun (WGS) entry which is preliminary data.</text>
</comment>
<dbReference type="PROSITE" id="PS50110">
    <property type="entry name" value="RESPONSE_REGULATORY"/>
    <property type="match status" value="1"/>
</dbReference>
<dbReference type="RefSeq" id="WP_238309945.1">
    <property type="nucleotide sequence ID" value="NZ_BPQV01000002.1"/>
</dbReference>
<sequence>MIPFACAPAAFPVFRYDGQMDTVLVVEDEMAVCELAAEALSDEGYRVLTAADANEAEAILEGERVDLLFTDIDLARNTNGIALAHSARRRRPDLPVVYTSGGCGSLLPNQAVTQSVFVPKPYRPSDIVALTNGILGRSERRPA</sequence>
<evidence type="ECO:0000313" key="5">
    <source>
        <dbReference type="Proteomes" id="UP001055156"/>
    </source>
</evidence>
<name>A0ABQ4T4V2_METOR</name>
<dbReference type="PANTHER" id="PTHR44591">
    <property type="entry name" value="STRESS RESPONSE REGULATOR PROTEIN 1"/>
    <property type="match status" value="1"/>
</dbReference>
<evidence type="ECO:0000259" key="3">
    <source>
        <dbReference type="PROSITE" id="PS50110"/>
    </source>
</evidence>
<feature type="domain" description="Response regulatory" evidence="3">
    <location>
        <begin position="22"/>
        <end position="135"/>
    </location>
</feature>
<protein>
    <submittedName>
        <fullName evidence="4">Sensor histidine kinase RcsC</fullName>
    </submittedName>
</protein>